<dbReference type="CDD" id="cd14729">
    <property type="entry name" value="RtxA-like"/>
    <property type="match status" value="2"/>
</dbReference>
<proteinExistence type="predicted"/>
<evidence type="ECO:0000313" key="1">
    <source>
        <dbReference type="EMBL" id="NWC16350.1"/>
    </source>
</evidence>
<organism evidence="1 2">
    <name type="scientific">Pseudomonas gingeri</name>
    <dbReference type="NCBI Taxonomy" id="117681"/>
    <lineage>
        <taxon>Bacteria</taxon>
        <taxon>Pseudomonadati</taxon>
        <taxon>Pseudomonadota</taxon>
        <taxon>Gammaproteobacteria</taxon>
        <taxon>Pseudomonadales</taxon>
        <taxon>Pseudomonadaceae</taxon>
        <taxon>Pseudomonas</taxon>
    </lineage>
</organism>
<comment type="caution">
    <text evidence="1">The sequence shown here is derived from an EMBL/GenBank/DDBJ whole genome shotgun (WGS) entry which is preliminary data.</text>
</comment>
<dbReference type="AlphaFoldDB" id="A0A7Y7Y1U4"/>
<evidence type="ECO:0000313" key="2">
    <source>
        <dbReference type="Proteomes" id="UP000517547"/>
    </source>
</evidence>
<dbReference type="Gene3D" id="3.40.50.11550">
    <property type="match status" value="2"/>
</dbReference>
<dbReference type="EMBL" id="JACAQE010000007">
    <property type="protein sequence ID" value="NWC16350.1"/>
    <property type="molecule type" value="Genomic_DNA"/>
</dbReference>
<accession>A0A7Y7Y1U4</accession>
<reference evidence="1 2" key="1">
    <citation type="submission" date="2020-04" db="EMBL/GenBank/DDBJ databases">
        <title>Molecular characterization of pseudomonads from Agaricus bisporus reveal novel blotch 2 pathogens in Western Europe.</title>
        <authorList>
            <person name="Taparia T."/>
            <person name="Krijger M."/>
            <person name="Haynes E."/>
            <person name="Elpinstone J.G."/>
            <person name="Noble R."/>
            <person name="Van Der Wolf J."/>
        </authorList>
    </citation>
    <scope>NUCLEOTIDE SEQUENCE [LARGE SCALE GENOMIC DNA]</scope>
    <source>
        <strain evidence="1 2">IPO3738</strain>
    </source>
</reference>
<dbReference type="Proteomes" id="UP000517547">
    <property type="component" value="Unassembled WGS sequence"/>
</dbReference>
<sequence length="876" mass="96848">MVISSISAAVASLPARGRPLSAYSRPAPRGLPPPDSDGFRVVQQRQFVNLEDGRVVMVRYDDNVRSYCAQTREEHRPSGPALYRVEGSAIWKENSAASLLRQYQLSVRHLAATLPGTSPATAGGRPEAGANDQALRHCRALLLADAGRFFRSHPVPERPPLSTPGAAVDPRALIETLYRNSEGVVLGENLTDAGSKLFLVTHMATLAEQGVRTLYLERLRTDVEQVHLDTFHKSGTLSNALDDHLRTLDGDYGNAPSGTCSYHNLISTARAHGIRVQALDCAASDSLRVLEPEMLNRATALNYHACQVIQADRVGGRQGKWLALVDIHHAKGYSPQGTPGLARLQGVTAVEVNDTVKGPAIEAVPVPRLKADDPMRLVMPDLRLSVKLPWREALEIPPAYRKALRERIRNPEEIVRRTHVRIGERAGNEEGISDFLRRAQHLEEASADFFQWYSGNRHGRPEIPQLPADSPSSRILERLYENNTGLVLGAERGATTARKFLIDNMQTLAALQVEKLYVQSLLTDLDQPFIDSFHTTGTLPRELENALLSEDPLWAPGDNGYTLRRLLISAREHGIKVQALDTATSYRKRLAPYDAPSFNYIAHKIIDDDQQQQGDHKWLALVLNLYASNVRGVPGLAQLQGAPGLRIVAMGPGATAQVKADHGEIVSVHDRHVYLRSDLVLELASDAAPPARAVQNPRSCLGWREGSGRDFLIEKQGANFILVQKSYQIGGDAYFEKVIEVKDGKYLMPPGAIRLQSLPYDSLADLVWGLRSENYVQVAEIPGVIPAVPRLDTHPQLHRPGMFLFDETANGTVLVHRSRNRALSVTPVKRNPAGKLYISHARWGYDETNLFDSLDEIGRHLIRDNGMTRYIAPAER</sequence>
<protein>
    <submittedName>
        <fullName evidence="1">Uncharacterized protein</fullName>
    </submittedName>
</protein>
<gene>
    <name evidence="1" type="ORF">HX845_22015</name>
</gene>
<dbReference type="SUPFAM" id="SSF159501">
    <property type="entry name" value="EreA/ChaN-like"/>
    <property type="match status" value="2"/>
</dbReference>
<name>A0A7Y7Y1U4_9PSED</name>